<dbReference type="Gene3D" id="1.10.510.10">
    <property type="entry name" value="Transferase(Phosphotransferase) domain 1"/>
    <property type="match status" value="1"/>
</dbReference>
<dbReference type="InterPro" id="IPR011009">
    <property type="entry name" value="Kinase-like_dom_sf"/>
</dbReference>
<dbReference type="PROSITE" id="PS50011">
    <property type="entry name" value="PROTEIN_KINASE_DOM"/>
    <property type="match status" value="1"/>
</dbReference>
<evidence type="ECO:0000259" key="1">
    <source>
        <dbReference type="PROSITE" id="PS50011"/>
    </source>
</evidence>
<dbReference type="PANTHER" id="PTHR44167">
    <property type="entry name" value="OVARIAN-SPECIFIC SERINE/THREONINE-PROTEIN KINASE LOK-RELATED"/>
    <property type="match status" value="1"/>
</dbReference>
<dbReference type="SUPFAM" id="SSF56112">
    <property type="entry name" value="Protein kinase-like (PK-like)"/>
    <property type="match status" value="1"/>
</dbReference>
<dbReference type="PANTHER" id="PTHR44167:SF24">
    <property type="entry name" value="SERINE_THREONINE-PROTEIN KINASE CHK2"/>
    <property type="match status" value="1"/>
</dbReference>
<dbReference type="AlphaFoldDB" id="A0A6N8J8A3"/>
<gene>
    <name evidence="2" type="ORF">GO495_12810</name>
</gene>
<keyword evidence="2" id="KW-0418">Kinase</keyword>
<dbReference type="OrthoDB" id="9813021at2"/>
<dbReference type="EMBL" id="WRXO01000003">
    <property type="protein sequence ID" value="MVT41470.1"/>
    <property type="molecule type" value="Genomic_DNA"/>
</dbReference>
<dbReference type="Pfam" id="PF25816">
    <property type="entry name" value="RamC_N"/>
    <property type="match status" value="1"/>
</dbReference>
<organism evidence="2 3">
    <name type="scientific">Chitinophaga oryziterrae</name>
    <dbReference type="NCBI Taxonomy" id="1031224"/>
    <lineage>
        <taxon>Bacteria</taxon>
        <taxon>Pseudomonadati</taxon>
        <taxon>Bacteroidota</taxon>
        <taxon>Chitinophagia</taxon>
        <taxon>Chitinophagales</taxon>
        <taxon>Chitinophagaceae</taxon>
        <taxon>Chitinophaga</taxon>
    </lineage>
</organism>
<sequence length="429" mass="48166">MNNGHPHCTTEIVAYGKFLLKFGISYRINDPWLEIGNCDSANSGILYISVLSQDAEKLIHNVAPLLQAYNAPFRLLQNSHLFDLNNGFAFGTSDAGKVFMIYPSSDKQAALLAEELELVTTEFEGIIIGDCIRIGKVLYTTESIAFKIPKIYRIKKRKGIIGNYYVPIRLLKFSPKGDINLGVSLKGLSFTPCIIKQARAGSFTDKFKRQSFHKLQWQKTVLESLQGKVPTPRVIDFCRKGRDHYLIIEYIEGESLLQKIISIHGNQNWKNLSVKNRNELLNYFLQITEIINSLHQLGYLHRDIQINNFIVKDQKVYIIDFELAYYMPAGIPNPAFGFGTAGFVSPEQKAGLTPTPAEDIYSLGALLAFIILNPQNSLEFSGNIYNALVSLNLEENILETIVSCLDPVAENRPSLPAIINALKADFIKV</sequence>
<proteinExistence type="predicted"/>
<feature type="domain" description="Protein kinase" evidence="1">
    <location>
        <begin position="84"/>
        <end position="427"/>
    </location>
</feature>
<dbReference type="InterPro" id="IPR057929">
    <property type="entry name" value="RamC_N"/>
</dbReference>
<keyword evidence="3" id="KW-1185">Reference proteome</keyword>
<dbReference type="Proteomes" id="UP000468388">
    <property type="component" value="Unassembled WGS sequence"/>
</dbReference>
<reference evidence="2 3" key="1">
    <citation type="submission" date="2019-12" db="EMBL/GenBank/DDBJ databases">
        <title>The draft genomic sequence of strain Chitinophaga oryziterrae JCM 16595.</title>
        <authorList>
            <person name="Zhang X."/>
        </authorList>
    </citation>
    <scope>NUCLEOTIDE SEQUENCE [LARGE SCALE GENOMIC DNA]</scope>
    <source>
        <strain evidence="2 3">JCM 16595</strain>
    </source>
</reference>
<dbReference type="InterPro" id="IPR000719">
    <property type="entry name" value="Prot_kinase_dom"/>
</dbReference>
<dbReference type="RefSeq" id="WP_157300098.1">
    <property type="nucleotide sequence ID" value="NZ_BAAAZB010000025.1"/>
</dbReference>
<name>A0A6N8J8A3_9BACT</name>
<dbReference type="Pfam" id="PF00069">
    <property type="entry name" value="Pkinase"/>
    <property type="match status" value="1"/>
</dbReference>
<protein>
    <submittedName>
        <fullName evidence="2">Protein kinase</fullName>
    </submittedName>
</protein>
<comment type="caution">
    <text evidence="2">The sequence shown here is derived from an EMBL/GenBank/DDBJ whole genome shotgun (WGS) entry which is preliminary data.</text>
</comment>
<evidence type="ECO:0000313" key="3">
    <source>
        <dbReference type="Proteomes" id="UP000468388"/>
    </source>
</evidence>
<dbReference type="GO" id="GO:0004672">
    <property type="term" value="F:protein kinase activity"/>
    <property type="evidence" value="ECO:0007669"/>
    <property type="project" value="InterPro"/>
</dbReference>
<accession>A0A6N8J8A3</accession>
<dbReference type="GO" id="GO:0005524">
    <property type="term" value="F:ATP binding"/>
    <property type="evidence" value="ECO:0007669"/>
    <property type="project" value="InterPro"/>
</dbReference>
<dbReference type="SMART" id="SM00220">
    <property type="entry name" value="S_TKc"/>
    <property type="match status" value="1"/>
</dbReference>
<evidence type="ECO:0000313" key="2">
    <source>
        <dbReference type="EMBL" id="MVT41470.1"/>
    </source>
</evidence>
<keyword evidence="2" id="KW-0808">Transferase</keyword>